<dbReference type="OrthoDB" id="9791837at2"/>
<name>A0A0V7ZSZ6_9CYAN</name>
<feature type="domain" description="Methyltransferase" evidence="2">
    <location>
        <begin position="38"/>
        <end position="154"/>
    </location>
</feature>
<dbReference type="PANTHER" id="PTHR43861">
    <property type="entry name" value="TRANS-ACONITATE 2-METHYLTRANSFERASE-RELATED"/>
    <property type="match status" value="1"/>
</dbReference>
<dbReference type="AlphaFoldDB" id="A0A0V7ZSZ6"/>
<keyword evidence="1" id="KW-0812">Transmembrane</keyword>
<dbReference type="RefSeq" id="WP_027846771.1">
    <property type="nucleotide sequence ID" value="NZ_LMTZ01000013.1"/>
</dbReference>
<evidence type="ECO:0000313" key="5">
    <source>
        <dbReference type="Proteomes" id="UP000053372"/>
    </source>
</evidence>
<dbReference type="EMBL" id="LMTZ01000013">
    <property type="protein sequence ID" value="KST69740.1"/>
    <property type="molecule type" value="Genomic_DNA"/>
</dbReference>
<dbReference type="Pfam" id="PF13847">
    <property type="entry name" value="Methyltransf_31"/>
    <property type="match status" value="1"/>
</dbReference>
<comment type="caution">
    <text evidence="3">The sequence shown here is derived from an EMBL/GenBank/DDBJ whole genome shotgun (WGS) entry which is preliminary data.</text>
</comment>
<dbReference type="Gene3D" id="3.40.50.150">
    <property type="entry name" value="Vaccinia Virus protein VP39"/>
    <property type="match status" value="1"/>
</dbReference>
<organism evidence="3 5">
    <name type="scientific">Mastigocoleus testarum BC008</name>
    <dbReference type="NCBI Taxonomy" id="371196"/>
    <lineage>
        <taxon>Bacteria</taxon>
        <taxon>Bacillati</taxon>
        <taxon>Cyanobacteriota</taxon>
        <taxon>Cyanophyceae</taxon>
        <taxon>Nostocales</taxon>
        <taxon>Hapalosiphonaceae</taxon>
        <taxon>Mastigocoleus</taxon>
    </lineage>
</organism>
<dbReference type="GO" id="GO:0008168">
    <property type="term" value="F:methyltransferase activity"/>
    <property type="evidence" value="ECO:0007669"/>
    <property type="project" value="UniProtKB-KW"/>
</dbReference>
<evidence type="ECO:0000313" key="3">
    <source>
        <dbReference type="EMBL" id="KST67624.1"/>
    </source>
</evidence>
<dbReference type="SUPFAM" id="SSF53335">
    <property type="entry name" value="S-adenosyl-L-methionine-dependent methyltransferases"/>
    <property type="match status" value="1"/>
</dbReference>
<keyword evidence="3" id="KW-0489">Methyltransferase</keyword>
<dbReference type="InterPro" id="IPR029063">
    <property type="entry name" value="SAM-dependent_MTases_sf"/>
</dbReference>
<accession>A0A0V7ZSZ6</accession>
<dbReference type="CDD" id="cd02440">
    <property type="entry name" value="AdoMet_MTases"/>
    <property type="match status" value="1"/>
</dbReference>
<sequence length="214" mass="24087">MNNSIKFWDKIAESYSKQPIADEETYQKKLQVTREYFKPDMEVLEFGCGTGSTAIAHSPYVKHIRAIDFSSEMIEIARSKAEANKIENVTFEQSTIDELSVGDSTFDVVLGLNVLHLLKNKEEVIAKVYKMLKPNGVFVTSTVCLGDTMKWFKMVAPIGIFLGLIPMVVVFTTKELLDSLTDAGFTIDYHWEPSKSVNRGLFKLKGVFIVAKKS</sequence>
<dbReference type="InterPro" id="IPR025714">
    <property type="entry name" value="Methyltranfer_dom"/>
</dbReference>
<protein>
    <submittedName>
        <fullName evidence="3">SAM-dependent methyltransferase</fullName>
    </submittedName>
</protein>
<keyword evidence="1" id="KW-0472">Membrane</keyword>
<evidence type="ECO:0000313" key="4">
    <source>
        <dbReference type="EMBL" id="KST69740.1"/>
    </source>
</evidence>
<keyword evidence="3" id="KW-0808">Transferase</keyword>
<dbReference type="EMBL" id="LMTZ01000086">
    <property type="protein sequence ID" value="KST67624.1"/>
    <property type="molecule type" value="Genomic_DNA"/>
</dbReference>
<keyword evidence="1" id="KW-1133">Transmembrane helix</keyword>
<evidence type="ECO:0000256" key="1">
    <source>
        <dbReference type="SAM" id="Phobius"/>
    </source>
</evidence>
<dbReference type="Proteomes" id="UP000053372">
    <property type="component" value="Unassembled WGS sequence"/>
</dbReference>
<reference evidence="3 5" key="1">
    <citation type="journal article" date="2015" name="Genome Announc.">
        <title>Draft Genome of the Euendolithic (true boring) Cyanobacterium Mastigocoleus testarum strain BC008.</title>
        <authorList>
            <person name="Guida B.S."/>
            <person name="Garcia-Pichel F."/>
        </authorList>
    </citation>
    <scope>NUCLEOTIDE SEQUENCE [LARGE SCALE GENOMIC DNA]</scope>
    <source>
        <strain evidence="3 5">BC008</strain>
    </source>
</reference>
<feature type="transmembrane region" description="Helical" evidence="1">
    <location>
        <begin position="151"/>
        <end position="171"/>
    </location>
</feature>
<evidence type="ECO:0000259" key="2">
    <source>
        <dbReference type="Pfam" id="PF13847"/>
    </source>
</evidence>
<keyword evidence="5" id="KW-1185">Reference proteome</keyword>
<dbReference type="GO" id="GO:0032259">
    <property type="term" value="P:methylation"/>
    <property type="evidence" value="ECO:0007669"/>
    <property type="project" value="UniProtKB-KW"/>
</dbReference>
<proteinExistence type="predicted"/>
<gene>
    <name evidence="3" type="ORF">BC008_30995</name>
    <name evidence="4" type="ORF">BC008_35855</name>
</gene>
<dbReference type="PANTHER" id="PTHR43861:SF1">
    <property type="entry name" value="TRANS-ACONITATE 2-METHYLTRANSFERASE"/>
    <property type="match status" value="1"/>
</dbReference>